<feature type="region of interest" description="Disordered" evidence="1">
    <location>
        <begin position="43"/>
        <end position="63"/>
    </location>
</feature>
<name>A0AA39QZ64_9LECA</name>
<keyword evidence="3" id="KW-1185">Reference proteome</keyword>
<reference evidence="2" key="1">
    <citation type="submission" date="2023-03" db="EMBL/GenBank/DDBJ databases">
        <title>Complete genome of Cladonia borealis.</title>
        <authorList>
            <person name="Park H."/>
        </authorList>
    </citation>
    <scope>NUCLEOTIDE SEQUENCE</scope>
    <source>
        <strain evidence="2">ANT050790</strain>
    </source>
</reference>
<comment type="caution">
    <text evidence="2">The sequence shown here is derived from an EMBL/GenBank/DDBJ whole genome shotgun (WGS) entry which is preliminary data.</text>
</comment>
<gene>
    <name evidence="2" type="ORF">JMJ35_006663</name>
</gene>
<evidence type="ECO:0000313" key="2">
    <source>
        <dbReference type="EMBL" id="KAK0511111.1"/>
    </source>
</evidence>
<dbReference type="Proteomes" id="UP001166286">
    <property type="component" value="Unassembled WGS sequence"/>
</dbReference>
<organism evidence="2 3">
    <name type="scientific">Cladonia borealis</name>
    <dbReference type="NCBI Taxonomy" id="184061"/>
    <lineage>
        <taxon>Eukaryota</taxon>
        <taxon>Fungi</taxon>
        <taxon>Dikarya</taxon>
        <taxon>Ascomycota</taxon>
        <taxon>Pezizomycotina</taxon>
        <taxon>Lecanoromycetes</taxon>
        <taxon>OSLEUM clade</taxon>
        <taxon>Lecanoromycetidae</taxon>
        <taxon>Lecanorales</taxon>
        <taxon>Lecanorineae</taxon>
        <taxon>Cladoniaceae</taxon>
        <taxon>Cladonia</taxon>
    </lineage>
</organism>
<dbReference type="EMBL" id="JAFEKC020000014">
    <property type="protein sequence ID" value="KAK0511111.1"/>
    <property type="molecule type" value="Genomic_DNA"/>
</dbReference>
<accession>A0AA39QZ64</accession>
<evidence type="ECO:0000256" key="1">
    <source>
        <dbReference type="SAM" id="MobiDB-lite"/>
    </source>
</evidence>
<proteinExistence type="predicted"/>
<dbReference type="Gene3D" id="6.10.250.1270">
    <property type="match status" value="1"/>
</dbReference>
<sequence>MWGCYIALRTVATPQEQVVTCLWPGLHGSLGSICNFRAMTRAFSQSSHGPPKGTTSTTASRTSNTMHNSQYLMVRRSISDKPKKRTIYTVKRRGIIGASLDVIKERRSQRPEAHKTAQKEAIANGKEKKATSELKIKAEKAKGAAAGATIGARSIRRAAVRSNC</sequence>
<feature type="region of interest" description="Disordered" evidence="1">
    <location>
        <begin position="106"/>
        <end position="133"/>
    </location>
</feature>
<evidence type="ECO:0000313" key="3">
    <source>
        <dbReference type="Proteomes" id="UP001166286"/>
    </source>
</evidence>
<dbReference type="AlphaFoldDB" id="A0AA39QZ64"/>
<feature type="compositionally biased region" description="Basic and acidic residues" evidence="1">
    <location>
        <begin position="106"/>
        <end position="118"/>
    </location>
</feature>
<protein>
    <submittedName>
        <fullName evidence="2">Uncharacterized protein</fullName>
    </submittedName>
</protein>
<feature type="compositionally biased region" description="Low complexity" evidence="1">
    <location>
        <begin position="54"/>
        <end position="63"/>
    </location>
</feature>